<feature type="transmembrane region" description="Helical" evidence="1">
    <location>
        <begin position="40"/>
        <end position="59"/>
    </location>
</feature>
<evidence type="ECO:0000313" key="3">
    <source>
        <dbReference type="Proteomes" id="UP000887159"/>
    </source>
</evidence>
<comment type="caution">
    <text evidence="2">The sequence shown here is derived from an EMBL/GenBank/DDBJ whole genome shotgun (WGS) entry which is preliminary data.</text>
</comment>
<sequence length="115" mass="13211">MTNLGLKTLNVVPCYCHHSDVGGAEYHQRPHLPHHVARHWLTYVLVEIFLPTMLLYGMVGHYSQGLPLINCDIPLHLPQRTTILTLNILKDNEGLRKQHSRTLIGSFMARRKPRV</sequence>
<dbReference type="AlphaFoldDB" id="A0A8X6S9U0"/>
<dbReference type="EMBL" id="BMAU01021280">
    <property type="protein sequence ID" value="GFY08326.1"/>
    <property type="molecule type" value="Genomic_DNA"/>
</dbReference>
<keyword evidence="1" id="KW-0472">Membrane</keyword>
<evidence type="ECO:0000256" key="1">
    <source>
        <dbReference type="SAM" id="Phobius"/>
    </source>
</evidence>
<reference evidence="2" key="1">
    <citation type="submission" date="2020-08" db="EMBL/GenBank/DDBJ databases">
        <title>Multicomponent nature underlies the extraordinary mechanical properties of spider dragline silk.</title>
        <authorList>
            <person name="Kono N."/>
            <person name="Nakamura H."/>
            <person name="Mori M."/>
            <person name="Yoshida Y."/>
            <person name="Ohtoshi R."/>
            <person name="Malay A.D."/>
            <person name="Moran D.A.P."/>
            <person name="Tomita M."/>
            <person name="Numata K."/>
            <person name="Arakawa K."/>
        </authorList>
    </citation>
    <scope>NUCLEOTIDE SEQUENCE</scope>
</reference>
<keyword evidence="3" id="KW-1185">Reference proteome</keyword>
<dbReference type="Proteomes" id="UP000887159">
    <property type="component" value="Unassembled WGS sequence"/>
</dbReference>
<protein>
    <submittedName>
        <fullName evidence="2">Uncharacterized protein</fullName>
    </submittedName>
</protein>
<accession>A0A8X6S9U0</accession>
<keyword evidence="1" id="KW-1133">Transmembrane helix</keyword>
<evidence type="ECO:0000313" key="2">
    <source>
        <dbReference type="EMBL" id="GFY08326.1"/>
    </source>
</evidence>
<organism evidence="2 3">
    <name type="scientific">Trichonephila clavipes</name>
    <name type="common">Golden silk orbweaver</name>
    <name type="synonym">Nephila clavipes</name>
    <dbReference type="NCBI Taxonomy" id="2585209"/>
    <lineage>
        <taxon>Eukaryota</taxon>
        <taxon>Metazoa</taxon>
        <taxon>Ecdysozoa</taxon>
        <taxon>Arthropoda</taxon>
        <taxon>Chelicerata</taxon>
        <taxon>Arachnida</taxon>
        <taxon>Araneae</taxon>
        <taxon>Araneomorphae</taxon>
        <taxon>Entelegynae</taxon>
        <taxon>Araneoidea</taxon>
        <taxon>Nephilidae</taxon>
        <taxon>Trichonephila</taxon>
    </lineage>
</organism>
<gene>
    <name evidence="2" type="primary">NCL1_43631</name>
    <name evidence="2" type="ORF">TNCV_1357321</name>
</gene>
<proteinExistence type="predicted"/>
<keyword evidence="1" id="KW-0812">Transmembrane</keyword>
<name>A0A8X6S9U0_TRICX</name>